<keyword evidence="3" id="KW-1185">Reference proteome</keyword>
<reference evidence="2" key="1">
    <citation type="submission" date="2022-10" db="EMBL/GenBank/DDBJ databases">
        <authorList>
            <person name="Yue Y."/>
        </authorList>
    </citation>
    <scope>NUCLEOTIDE SEQUENCE</scope>
    <source>
        <strain evidence="2">Z654</strain>
    </source>
</reference>
<dbReference type="AlphaFoldDB" id="A0AAE3J4P6"/>
<comment type="caution">
    <text evidence="2">The sequence shown here is derived from an EMBL/GenBank/DDBJ whole genome shotgun (WGS) entry which is preliminary data.</text>
</comment>
<protein>
    <submittedName>
        <fullName evidence="2">Uncharacterized protein</fullName>
    </submittedName>
</protein>
<proteinExistence type="predicted"/>
<dbReference type="RefSeq" id="WP_263954892.1">
    <property type="nucleotide sequence ID" value="NZ_JAOYFC010000005.1"/>
</dbReference>
<feature type="non-terminal residue" evidence="2">
    <location>
        <position position="1"/>
    </location>
</feature>
<organism evidence="2 3">
    <name type="scientific">Halocynthiibacter halioticoli</name>
    <dbReference type="NCBI Taxonomy" id="2986804"/>
    <lineage>
        <taxon>Bacteria</taxon>
        <taxon>Pseudomonadati</taxon>
        <taxon>Pseudomonadota</taxon>
        <taxon>Alphaproteobacteria</taxon>
        <taxon>Rhodobacterales</taxon>
        <taxon>Paracoccaceae</taxon>
        <taxon>Halocynthiibacter</taxon>
    </lineage>
</organism>
<evidence type="ECO:0000256" key="1">
    <source>
        <dbReference type="SAM" id="MobiDB-lite"/>
    </source>
</evidence>
<dbReference type="Proteomes" id="UP001208041">
    <property type="component" value="Unassembled WGS sequence"/>
</dbReference>
<gene>
    <name evidence="2" type="ORF">OH136_15245</name>
</gene>
<feature type="region of interest" description="Disordered" evidence="1">
    <location>
        <begin position="1"/>
        <end position="35"/>
    </location>
</feature>
<sequence>PETLALAESRGGTDAMLKSSPKGRGITRQRSPQGPLVGTPLWAQYFGVALGDRRSPDRRAAAFGLPEPQTANKDSGC</sequence>
<evidence type="ECO:0000313" key="2">
    <source>
        <dbReference type="EMBL" id="MCV6825917.1"/>
    </source>
</evidence>
<name>A0AAE3J4P6_9RHOB</name>
<dbReference type="EMBL" id="JAOYFC010000005">
    <property type="protein sequence ID" value="MCV6825917.1"/>
    <property type="molecule type" value="Genomic_DNA"/>
</dbReference>
<accession>A0AAE3J4P6</accession>
<evidence type="ECO:0000313" key="3">
    <source>
        <dbReference type="Proteomes" id="UP001208041"/>
    </source>
</evidence>